<dbReference type="OrthoDB" id="532875at2"/>
<comment type="caution">
    <text evidence="1">The sequence shown here is derived from an EMBL/GenBank/DDBJ whole genome shotgun (WGS) entry which is preliminary data.</text>
</comment>
<protein>
    <submittedName>
        <fullName evidence="1">Papain family cysteine protease containing protein</fullName>
    </submittedName>
</protein>
<dbReference type="Proteomes" id="UP000287247">
    <property type="component" value="Unassembled WGS sequence"/>
</dbReference>
<dbReference type="AlphaFoldDB" id="A0A401IMZ2"/>
<name>A0A401IMZ2_APHSA</name>
<dbReference type="GO" id="GO:0006508">
    <property type="term" value="P:proteolysis"/>
    <property type="evidence" value="ECO:0007669"/>
    <property type="project" value="UniProtKB-KW"/>
</dbReference>
<keyword evidence="1" id="KW-0645">Protease</keyword>
<reference evidence="2" key="1">
    <citation type="submission" date="2017-05" db="EMBL/GenBank/DDBJ databases">
        <title>Physiological properties and genetic analysis related to exopolysaccharide production of fresh-water unicellular cyanobacterium Aphanothece sacrum, Suizenji Nori, that has been cultured as a food source in Japan.</title>
        <authorList>
            <person name="Kanesaki Y."/>
            <person name="Yoshikawa S."/>
            <person name="Ohki K."/>
        </authorList>
    </citation>
    <scope>NUCLEOTIDE SEQUENCE [LARGE SCALE GENOMIC DNA]</scope>
    <source>
        <strain evidence="2">FPU1</strain>
    </source>
</reference>
<evidence type="ECO:0000313" key="1">
    <source>
        <dbReference type="EMBL" id="GBF82606.1"/>
    </source>
</evidence>
<dbReference type="EMBL" id="BDQK01000017">
    <property type="protein sequence ID" value="GBF82606.1"/>
    <property type="molecule type" value="Genomic_DNA"/>
</dbReference>
<keyword evidence="2" id="KW-1185">Reference proteome</keyword>
<organism evidence="1 2">
    <name type="scientific">Aphanothece sacrum FPU1</name>
    <dbReference type="NCBI Taxonomy" id="1920663"/>
    <lineage>
        <taxon>Bacteria</taxon>
        <taxon>Bacillati</taxon>
        <taxon>Cyanobacteriota</taxon>
        <taxon>Cyanophyceae</taxon>
        <taxon>Oscillatoriophycideae</taxon>
        <taxon>Chroococcales</taxon>
        <taxon>Aphanothecaceae</taxon>
        <taxon>Aphanothece</taxon>
    </lineage>
</organism>
<gene>
    <name evidence="1" type="ORF">AsFPU1_4036</name>
</gene>
<proteinExistence type="predicted"/>
<keyword evidence="1" id="KW-0378">Hydrolase</keyword>
<evidence type="ECO:0000313" key="2">
    <source>
        <dbReference type="Proteomes" id="UP000287247"/>
    </source>
</evidence>
<dbReference type="GO" id="GO:0008233">
    <property type="term" value="F:peptidase activity"/>
    <property type="evidence" value="ECO:0007669"/>
    <property type="project" value="UniProtKB-KW"/>
</dbReference>
<dbReference type="RefSeq" id="WP_124973779.1">
    <property type="nucleotide sequence ID" value="NZ_BDQK01000017.1"/>
</dbReference>
<sequence length="96" mass="11062">MTTQLIELEGSWEEILKQADKFIGHRVRVIILTTEAEIKQAITIESQKELDKLNSNYLIGGNENIRFGDLSQEEQESIKQALVSQTEGKLERWKCK</sequence>
<accession>A0A401IMZ2</accession>